<name>A0A6L7IRP4_9ACTN</name>
<dbReference type="Proteomes" id="UP000478463">
    <property type="component" value="Chromosome"/>
</dbReference>
<organism evidence="1 2">
    <name type="scientific">Eggerthella guodeyinii</name>
    <dbReference type="NCBI Taxonomy" id="2690837"/>
    <lineage>
        <taxon>Bacteria</taxon>
        <taxon>Bacillati</taxon>
        <taxon>Actinomycetota</taxon>
        <taxon>Coriobacteriia</taxon>
        <taxon>Eggerthellales</taxon>
        <taxon>Eggerthellaceae</taxon>
        <taxon>Eggerthella</taxon>
    </lineage>
</organism>
<proteinExistence type="predicted"/>
<dbReference type="Pfam" id="PF02613">
    <property type="entry name" value="Nitrate_red_del"/>
    <property type="match status" value="1"/>
</dbReference>
<dbReference type="RefSeq" id="WP_160941883.1">
    <property type="nucleotide sequence ID" value="NZ_CP063310.1"/>
</dbReference>
<dbReference type="SUPFAM" id="SSF89155">
    <property type="entry name" value="TorD-like"/>
    <property type="match status" value="1"/>
</dbReference>
<protein>
    <submittedName>
        <fullName evidence="1">Molecular chaperone TorD family protein</fullName>
    </submittedName>
</protein>
<dbReference type="InterPro" id="IPR036411">
    <property type="entry name" value="TorD-like_sf"/>
</dbReference>
<accession>A0A6L7IRP4</accession>
<dbReference type="InterPro" id="IPR020945">
    <property type="entry name" value="DMSO/NO3_reduct_chaperone"/>
</dbReference>
<evidence type="ECO:0000313" key="1">
    <source>
        <dbReference type="EMBL" id="QOS68777.1"/>
    </source>
</evidence>
<dbReference type="AlphaFoldDB" id="A0A6L7IRP4"/>
<reference evidence="1 2" key="1">
    <citation type="submission" date="2020-10" db="EMBL/GenBank/DDBJ databases">
        <title>Eggerthella sp. nov., isolated from human feces.</title>
        <authorList>
            <person name="Yajun G."/>
        </authorList>
    </citation>
    <scope>NUCLEOTIDE SEQUENCE [LARGE SCALE GENOMIC DNA]</scope>
    <source>
        <strain evidence="1 2">HF-1101</strain>
    </source>
</reference>
<dbReference type="Gene3D" id="1.10.3480.10">
    <property type="entry name" value="TorD-like"/>
    <property type="match status" value="1"/>
</dbReference>
<sequence length="225" mass="24307">MPVTKNTASLLSLIAPLFSYLKDEDYGHVLQNAAWQDVRVAAGPSLGEALALPAWEARSSFQNELLVSGMPLAAMPVESLYKAWSAQEGNAFGATRGLYLGDPARHLGAVYEQLAIRVPEAFASMPDHLTLELELLALLLEAGNDAAARQLVTDHFDWLGDYDAALADRADMVAHNGALEPARRRNLLDGIAFLRALTALANRITLSVLDGRDASLRACAQGDRR</sequence>
<dbReference type="EMBL" id="CP063310">
    <property type="protein sequence ID" value="QOS68777.1"/>
    <property type="molecule type" value="Genomic_DNA"/>
</dbReference>
<dbReference type="KEGG" id="egd:GS424_002590"/>
<evidence type="ECO:0000313" key="2">
    <source>
        <dbReference type="Proteomes" id="UP000478463"/>
    </source>
</evidence>
<gene>
    <name evidence="1" type="ORF">GS424_002590</name>
</gene>